<dbReference type="AlphaFoldDB" id="A0A7J9GSV2"/>
<evidence type="ECO:0000313" key="1">
    <source>
        <dbReference type="EMBL" id="MBA0799855.1"/>
    </source>
</evidence>
<reference evidence="1 2" key="1">
    <citation type="journal article" date="2019" name="Genome Biol. Evol.">
        <title>Insights into the evolution of the New World diploid cottons (Gossypium, subgenus Houzingenia) based on genome sequencing.</title>
        <authorList>
            <person name="Grover C.E."/>
            <person name="Arick M.A. 2nd"/>
            <person name="Thrash A."/>
            <person name="Conover J.L."/>
            <person name="Sanders W.S."/>
            <person name="Peterson D.G."/>
            <person name="Frelichowski J.E."/>
            <person name="Scheffler J.A."/>
            <person name="Scheffler B.E."/>
            <person name="Wendel J.F."/>
        </authorList>
    </citation>
    <scope>NUCLEOTIDE SEQUENCE [LARGE SCALE GENOMIC DNA]</scope>
    <source>
        <strain evidence="1">0</strain>
        <tissue evidence="1">Leaf</tissue>
    </source>
</reference>
<sequence length="44" mass="5066">MRLSKPGLRQHSKRNVIAWPKDMCQSCGTLLLWRSTLFARHKGG</sequence>
<accession>A0A7J9GSV2</accession>
<dbReference type="EMBL" id="JABFAD010000006">
    <property type="protein sequence ID" value="MBA0799855.1"/>
    <property type="molecule type" value="Genomic_DNA"/>
</dbReference>
<keyword evidence="2" id="KW-1185">Reference proteome</keyword>
<name>A0A7J9GSV2_9ROSI</name>
<proteinExistence type="predicted"/>
<organism evidence="1 2">
    <name type="scientific">Gossypium harknessii</name>
    <dbReference type="NCBI Taxonomy" id="34285"/>
    <lineage>
        <taxon>Eukaryota</taxon>
        <taxon>Viridiplantae</taxon>
        <taxon>Streptophyta</taxon>
        <taxon>Embryophyta</taxon>
        <taxon>Tracheophyta</taxon>
        <taxon>Spermatophyta</taxon>
        <taxon>Magnoliopsida</taxon>
        <taxon>eudicotyledons</taxon>
        <taxon>Gunneridae</taxon>
        <taxon>Pentapetalae</taxon>
        <taxon>rosids</taxon>
        <taxon>malvids</taxon>
        <taxon>Malvales</taxon>
        <taxon>Malvaceae</taxon>
        <taxon>Malvoideae</taxon>
        <taxon>Gossypium</taxon>
    </lineage>
</organism>
<gene>
    <name evidence="1" type="ORF">Gohar_010344</name>
</gene>
<comment type="caution">
    <text evidence="1">The sequence shown here is derived from an EMBL/GenBank/DDBJ whole genome shotgun (WGS) entry which is preliminary data.</text>
</comment>
<dbReference type="OrthoDB" id="1000550at2759"/>
<protein>
    <submittedName>
        <fullName evidence="1">Uncharacterized protein</fullName>
    </submittedName>
</protein>
<evidence type="ECO:0000313" key="2">
    <source>
        <dbReference type="Proteomes" id="UP000593560"/>
    </source>
</evidence>
<dbReference type="Proteomes" id="UP000593560">
    <property type="component" value="Unassembled WGS sequence"/>
</dbReference>